<name>A0A7S3M512_9STRA</name>
<dbReference type="PRINTS" id="PR01181">
    <property type="entry name" value="DAPDCRBXLASE"/>
</dbReference>
<dbReference type="GO" id="GO:0009089">
    <property type="term" value="P:lysine biosynthetic process via diaminopimelate"/>
    <property type="evidence" value="ECO:0007669"/>
    <property type="project" value="InterPro"/>
</dbReference>
<comment type="similarity">
    <text evidence="6">Belongs to the Orn/Lys/Arg decarboxylase class-II family.</text>
</comment>
<organism evidence="9">
    <name type="scientific">Spumella elongata</name>
    <dbReference type="NCBI Taxonomy" id="89044"/>
    <lineage>
        <taxon>Eukaryota</taxon>
        <taxon>Sar</taxon>
        <taxon>Stramenopiles</taxon>
        <taxon>Ochrophyta</taxon>
        <taxon>Chrysophyceae</taxon>
        <taxon>Chromulinales</taxon>
        <taxon>Chromulinaceae</taxon>
        <taxon>Spumella</taxon>
    </lineage>
</organism>
<dbReference type="InterPro" id="IPR000183">
    <property type="entry name" value="Orn/DAP/Arg_de-COase"/>
</dbReference>
<dbReference type="InterPro" id="IPR009006">
    <property type="entry name" value="Ala_racemase/Decarboxylase_C"/>
</dbReference>
<feature type="domain" description="Orn/DAP/Arg decarboxylase 2 C-terminal" evidence="7">
    <location>
        <begin position="26"/>
        <end position="370"/>
    </location>
</feature>
<sequence length="417" mass="44965">MSVEQSRFLNAAVVQAVKEKYGTPTYIYDRATLVSQANKALQFPNLFGLKVRFAMKSCPNAAILQLFNGMGINFDASSGFEVQRLVRAGVNPASISLSSQELPSNLKELIELGIDFNACSVHQLRSFGKLFPGGRCGIRFNPGKGSGGTGKTNVGGPDASFGIWHELIPDVQAVVAEYGLIVERIHTHIGSGSDPDVWQTVSLLSLNLVRQFPDAVSLNLGGGYKVGRMSYEKSTDLQLVAEPVKQAFKAFAEETGREIKLEIEPGTFLVANAGALITTVQDIVSTGEQGHTFLKLDSGMTEVLRPSLYGAQHPIVVHSNNPTPASYVVVGHCCESGDLFTCAPGDPEVIQERLLNTASIGDLVSIEAAGAYCSSMSTKNYNSFPEAPEVLLEETGELKLIRRRQTLEQILENEVAV</sequence>
<dbReference type="CDD" id="cd06828">
    <property type="entry name" value="PLPDE_III_DapDC"/>
    <property type="match status" value="1"/>
</dbReference>
<dbReference type="Gene3D" id="3.20.20.10">
    <property type="entry name" value="Alanine racemase"/>
    <property type="match status" value="1"/>
</dbReference>
<evidence type="ECO:0000256" key="5">
    <source>
        <dbReference type="PIRSR" id="PIRSR600183-50"/>
    </source>
</evidence>
<dbReference type="SUPFAM" id="SSF50621">
    <property type="entry name" value="Alanine racemase C-terminal domain-like"/>
    <property type="match status" value="1"/>
</dbReference>
<feature type="active site" description="Proton donor" evidence="5">
    <location>
        <position position="334"/>
    </location>
</feature>
<dbReference type="Pfam" id="PF02784">
    <property type="entry name" value="Orn_Arg_deC_N"/>
    <property type="match status" value="1"/>
</dbReference>
<evidence type="ECO:0008006" key="10">
    <source>
        <dbReference type="Google" id="ProtNLM"/>
    </source>
</evidence>
<dbReference type="Pfam" id="PF00278">
    <property type="entry name" value="Orn_DAP_Arg_deC"/>
    <property type="match status" value="1"/>
</dbReference>
<evidence type="ECO:0000256" key="1">
    <source>
        <dbReference type="ARBA" id="ARBA00001933"/>
    </source>
</evidence>
<dbReference type="EMBL" id="HBIC01020959">
    <property type="protein sequence ID" value="CAE0281636.1"/>
    <property type="molecule type" value="Transcribed_RNA"/>
</dbReference>
<evidence type="ECO:0000256" key="6">
    <source>
        <dbReference type="RuleBase" id="RU003737"/>
    </source>
</evidence>
<evidence type="ECO:0000256" key="3">
    <source>
        <dbReference type="ARBA" id="ARBA00022898"/>
    </source>
</evidence>
<accession>A0A7S3M512</accession>
<proteinExistence type="inferred from homology"/>
<dbReference type="Gene3D" id="2.40.37.10">
    <property type="entry name" value="Lyase, Ornithine Decarboxylase, Chain A, domain 1"/>
    <property type="match status" value="1"/>
</dbReference>
<evidence type="ECO:0000259" key="8">
    <source>
        <dbReference type="Pfam" id="PF02784"/>
    </source>
</evidence>
<keyword evidence="3 5" id="KW-0663">Pyridoxal phosphate</keyword>
<dbReference type="InterPro" id="IPR022643">
    <property type="entry name" value="De-COase2_C"/>
</dbReference>
<evidence type="ECO:0000256" key="2">
    <source>
        <dbReference type="ARBA" id="ARBA00022793"/>
    </source>
</evidence>
<dbReference type="PANTHER" id="PTHR43727">
    <property type="entry name" value="DIAMINOPIMELATE DECARBOXYLASE"/>
    <property type="match status" value="1"/>
</dbReference>
<evidence type="ECO:0000256" key="4">
    <source>
        <dbReference type="ARBA" id="ARBA00023239"/>
    </source>
</evidence>
<reference evidence="9" key="1">
    <citation type="submission" date="2021-01" db="EMBL/GenBank/DDBJ databases">
        <authorList>
            <person name="Corre E."/>
            <person name="Pelletier E."/>
            <person name="Niang G."/>
            <person name="Scheremetjew M."/>
            <person name="Finn R."/>
            <person name="Kale V."/>
            <person name="Holt S."/>
            <person name="Cochrane G."/>
            <person name="Meng A."/>
            <person name="Brown T."/>
            <person name="Cohen L."/>
        </authorList>
    </citation>
    <scope>NUCLEOTIDE SEQUENCE</scope>
    <source>
        <strain evidence="9">CCAP 955/1</strain>
    </source>
</reference>
<dbReference type="PRINTS" id="PR01179">
    <property type="entry name" value="ODADCRBXLASE"/>
</dbReference>
<dbReference type="AlphaFoldDB" id="A0A7S3M512"/>
<evidence type="ECO:0000313" key="9">
    <source>
        <dbReference type="EMBL" id="CAE0281636.1"/>
    </source>
</evidence>
<dbReference type="InterPro" id="IPR022644">
    <property type="entry name" value="De-COase2_N"/>
</dbReference>
<comment type="cofactor">
    <cofactor evidence="1 5">
        <name>pyridoxal 5'-phosphate</name>
        <dbReference type="ChEBI" id="CHEBI:597326"/>
    </cofactor>
</comment>
<keyword evidence="4" id="KW-0456">Lyase</keyword>
<feature type="modified residue" description="N6-(pyridoxal phosphate)lysine" evidence="5">
    <location>
        <position position="56"/>
    </location>
</feature>
<protein>
    <recommendedName>
        <fullName evidence="10">Diaminopimelate decarboxylase</fullName>
    </recommendedName>
</protein>
<dbReference type="GO" id="GO:0008836">
    <property type="term" value="F:diaminopimelate decarboxylase activity"/>
    <property type="evidence" value="ECO:0007669"/>
    <property type="project" value="InterPro"/>
</dbReference>
<gene>
    <name evidence="9" type="ORF">SELO1098_LOCUS10470</name>
</gene>
<dbReference type="InterPro" id="IPR002986">
    <property type="entry name" value="DAP_deCOOHase_LysA"/>
</dbReference>
<dbReference type="SUPFAM" id="SSF51419">
    <property type="entry name" value="PLP-binding barrel"/>
    <property type="match status" value="1"/>
</dbReference>
<evidence type="ECO:0000259" key="7">
    <source>
        <dbReference type="Pfam" id="PF00278"/>
    </source>
</evidence>
<keyword evidence="2" id="KW-0210">Decarboxylase</keyword>
<dbReference type="PANTHER" id="PTHR43727:SF2">
    <property type="entry name" value="GROUP IV DECARBOXYLASE"/>
    <property type="match status" value="1"/>
</dbReference>
<dbReference type="InterPro" id="IPR029066">
    <property type="entry name" value="PLP-binding_barrel"/>
</dbReference>
<feature type="domain" description="Orn/DAP/Arg decarboxylase 2 N-terminal" evidence="8">
    <location>
        <begin position="43"/>
        <end position="271"/>
    </location>
</feature>